<dbReference type="Gene3D" id="2.70.170.10">
    <property type="entry name" value="Neurotransmitter-gated ion-channel ligand-binding domain"/>
    <property type="match status" value="1"/>
</dbReference>
<accession>A0A9D4JHE3</accession>
<name>A0A9D4JHE3_DREPO</name>
<dbReference type="AlphaFoldDB" id="A0A9D4JHE3"/>
<dbReference type="Proteomes" id="UP000828390">
    <property type="component" value="Unassembled WGS sequence"/>
</dbReference>
<dbReference type="EMBL" id="JAIWYP010000006">
    <property type="protein sequence ID" value="KAH3812015.1"/>
    <property type="molecule type" value="Genomic_DNA"/>
</dbReference>
<dbReference type="SUPFAM" id="SSF63712">
    <property type="entry name" value="Nicotinic receptor ligand binding domain-like"/>
    <property type="match status" value="1"/>
</dbReference>
<gene>
    <name evidence="1" type="ORF">DPMN_140436</name>
</gene>
<dbReference type="GO" id="GO:0005230">
    <property type="term" value="F:extracellular ligand-gated monoatomic ion channel activity"/>
    <property type="evidence" value="ECO:0007669"/>
    <property type="project" value="InterPro"/>
</dbReference>
<keyword evidence="2" id="KW-1185">Reference proteome</keyword>
<reference evidence="1" key="1">
    <citation type="journal article" date="2019" name="bioRxiv">
        <title>The Genome of the Zebra Mussel, Dreissena polymorpha: A Resource for Invasive Species Research.</title>
        <authorList>
            <person name="McCartney M.A."/>
            <person name="Auch B."/>
            <person name="Kono T."/>
            <person name="Mallez S."/>
            <person name="Zhang Y."/>
            <person name="Obille A."/>
            <person name="Becker A."/>
            <person name="Abrahante J.E."/>
            <person name="Garbe J."/>
            <person name="Badalamenti J.P."/>
            <person name="Herman A."/>
            <person name="Mangelson H."/>
            <person name="Liachko I."/>
            <person name="Sullivan S."/>
            <person name="Sone E.D."/>
            <person name="Koren S."/>
            <person name="Silverstein K.A.T."/>
            <person name="Beckman K.B."/>
            <person name="Gohl D.M."/>
        </authorList>
    </citation>
    <scope>NUCLEOTIDE SEQUENCE</scope>
    <source>
        <strain evidence="1">Duluth1</strain>
        <tissue evidence="1">Whole animal</tissue>
    </source>
</reference>
<evidence type="ECO:0000313" key="1">
    <source>
        <dbReference type="EMBL" id="KAH3812015.1"/>
    </source>
</evidence>
<organism evidence="1 2">
    <name type="scientific">Dreissena polymorpha</name>
    <name type="common">Zebra mussel</name>
    <name type="synonym">Mytilus polymorpha</name>
    <dbReference type="NCBI Taxonomy" id="45954"/>
    <lineage>
        <taxon>Eukaryota</taxon>
        <taxon>Metazoa</taxon>
        <taxon>Spiralia</taxon>
        <taxon>Lophotrochozoa</taxon>
        <taxon>Mollusca</taxon>
        <taxon>Bivalvia</taxon>
        <taxon>Autobranchia</taxon>
        <taxon>Heteroconchia</taxon>
        <taxon>Euheterodonta</taxon>
        <taxon>Imparidentia</taxon>
        <taxon>Neoheterodontei</taxon>
        <taxon>Myida</taxon>
        <taxon>Dreissenoidea</taxon>
        <taxon>Dreissenidae</taxon>
        <taxon>Dreissena</taxon>
    </lineage>
</organism>
<comment type="caution">
    <text evidence="1">The sequence shown here is derived from an EMBL/GenBank/DDBJ whole genome shotgun (WGS) entry which is preliminary data.</text>
</comment>
<dbReference type="GO" id="GO:0016020">
    <property type="term" value="C:membrane"/>
    <property type="evidence" value="ECO:0007669"/>
    <property type="project" value="InterPro"/>
</dbReference>
<feature type="non-terminal residue" evidence="1">
    <location>
        <position position="1"/>
    </location>
</feature>
<dbReference type="InterPro" id="IPR036734">
    <property type="entry name" value="Neur_chan_lig-bd_sf"/>
</dbReference>
<proteinExistence type="predicted"/>
<reference evidence="1" key="2">
    <citation type="submission" date="2020-11" db="EMBL/GenBank/DDBJ databases">
        <authorList>
            <person name="McCartney M.A."/>
            <person name="Auch B."/>
            <person name="Kono T."/>
            <person name="Mallez S."/>
            <person name="Becker A."/>
            <person name="Gohl D.M."/>
            <person name="Silverstein K.A.T."/>
            <person name="Koren S."/>
            <person name="Bechman K.B."/>
            <person name="Herman A."/>
            <person name="Abrahante J.E."/>
            <person name="Garbe J."/>
        </authorList>
    </citation>
    <scope>NUCLEOTIDE SEQUENCE</scope>
    <source>
        <strain evidence="1">Duluth1</strain>
        <tissue evidence="1">Whole animal</tissue>
    </source>
</reference>
<protein>
    <submittedName>
        <fullName evidence="1">Uncharacterized protein</fullName>
    </submittedName>
</protein>
<sequence length="81" mass="9636">NQSKPIYVNTKFFDTSEQTFAVLGYFRVRWIDETMVWKPKYWNYINTVKPRFDPYRAHVGAQMGSTWVPYQLLAGLAKGRR</sequence>
<evidence type="ECO:0000313" key="2">
    <source>
        <dbReference type="Proteomes" id="UP000828390"/>
    </source>
</evidence>